<dbReference type="InterPro" id="IPR020922">
    <property type="entry name" value="dITP/XTP_pyrophosphatase"/>
</dbReference>
<feature type="binding site" evidence="7">
    <location>
        <position position="72"/>
    </location>
    <ligand>
        <name>Mg(2+)</name>
        <dbReference type="ChEBI" id="CHEBI:18420"/>
    </ligand>
</feature>
<dbReference type="Proteomes" id="UP001310692">
    <property type="component" value="Unassembled WGS sequence"/>
</dbReference>
<name>A0ABU7LV20_9PROT</name>
<accession>A0ABU7LV20</accession>
<dbReference type="CDD" id="cd00515">
    <property type="entry name" value="HAM1"/>
    <property type="match status" value="1"/>
</dbReference>
<sequence length="198" mass="20904">MRQVPEWVLATHNPGKIKELTGLLTPRGIVLRSAADFSLSEPDETETTFAGNAALKARAVMEATGLTALADDSGLSVTALGGAPGVYSADWAGEPRDFDRAMGRVWTELADSGSTDRSAAFVCTLALLEPGGEPRFYEGRVGGTIVWPPRGEGGFGYDPIFVPEGENRTFAEMGADEKKALSHRGRALAALMAAEFGS</sequence>
<feature type="binding site" evidence="7">
    <location>
        <begin position="155"/>
        <end position="158"/>
    </location>
    <ligand>
        <name>substrate</name>
    </ligand>
</feature>
<proteinExistence type="inferred from homology"/>
<dbReference type="Pfam" id="PF01725">
    <property type="entry name" value="Ham1p_like"/>
    <property type="match status" value="1"/>
</dbReference>
<keyword evidence="6 7" id="KW-0546">Nucleotide metabolism</keyword>
<dbReference type="SUPFAM" id="SSF52972">
    <property type="entry name" value="ITPase-like"/>
    <property type="match status" value="1"/>
</dbReference>
<dbReference type="NCBIfam" id="TIGR00042">
    <property type="entry name" value="RdgB/HAM1 family non-canonical purine NTP pyrophosphatase"/>
    <property type="match status" value="1"/>
</dbReference>
<evidence type="ECO:0000256" key="3">
    <source>
        <dbReference type="ARBA" id="ARBA00022741"/>
    </source>
</evidence>
<feature type="binding site" evidence="7">
    <location>
        <position position="43"/>
    </location>
    <ligand>
        <name>Mg(2+)</name>
        <dbReference type="ChEBI" id="CHEBI:18420"/>
    </ligand>
</feature>
<evidence type="ECO:0000256" key="1">
    <source>
        <dbReference type="ARBA" id="ARBA00008023"/>
    </source>
</evidence>
<feature type="binding site" evidence="7">
    <location>
        <begin position="11"/>
        <end position="16"/>
    </location>
    <ligand>
        <name>substrate</name>
    </ligand>
</feature>
<comment type="caution">
    <text evidence="9">The sequence shown here is derived from an EMBL/GenBank/DDBJ whole genome shotgun (WGS) entry which is preliminary data.</text>
</comment>
<organism evidence="9 10">
    <name type="scientific">Hyphobacterium marinum</name>
    <dbReference type="NCBI Taxonomy" id="3116574"/>
    <lineage>
        <taxon>Bacteria</taxon>
        <taxon>Pseudomonadati</taxon>
        <taxon>Pseudomonadota</taxon>
        <taxon>Alphaproteobacteria</taxon>
        <taxon>Maricaulales</taxon>
        <taxon>Maricaulaceae</taxon>
        <taxon>Hyphobacterium</taxon>
    </lineage>
</organism>
<comment type="function">
    <text evidence="7">Pyrophosphatase that catalyzes the hydrolysis of nucleoside triphosphates to their monophosphate derivatives, with a high preference for the non-canonical purine nucleotides XTP (xanthosine triphosphate), dITP (deoxyinosine triphosphate) and ITP. Seems to function as a house-cleaning enzyme that removes non-canonical purine nucleotides from the nucleotide pool, thus preventing their incorporation into DNA/RNA and avoiding chromosomal lesions.</text>
</comment>
<keyword evidence="10" id="KW-1185">Reference proteome</keyword>
<dbReference type="EC" id="3.6.1.66" evidence="7"/>
<comment type="subunit">
    <text evidence="7">Homodimer.</text>
</comment>
<feature type="binding site" evidence="7">
    <location>
        <position position="178"/>
    </location>
    <ligand>
        <name>substrate</name>
    </ligand>
</feature>
<comment type="cofactor">
    <cofactor evidence="7">
        <name>Mg(2+)</name>
        <dbReference type="ChEBI" id="CHEBI:18420"/>
    </cofactor>
    <text evidence="7">Binds 1 Mg(2+) ion per subunit.</text>
</comment>
<evidence type="ECO:0000256" key="8">
    <source>
        <dbReference type="RuleBase" id="RU003781"/>
    </source>
</evidence>
<dbReference type="HAMAP" id="MF_01405">
    <property type="entry name" value="Non_canon_purine_NTPase"/>
    <property type="match status" value="1"/>
</dbReference>
<evidence type="ECO:0000256" key="2">
    <source>
        <dbReference type="ARBA" id="ARBA00022723"/>
    </source>
</evidence>
<comment type="catalytic activity">
    <reaction evidence="7">
        <text>XTP + H2O = XMP + diphosphate + H(+)</text>
        <dbReference type="Rhea" id="RHEA:28610"/>
        <dbReference type="ChEBI" id="CHEBI:15377"/>
        <dbReference type="ChEBI" id="CHEBI:15378"/>
        <dbReference type="ChEBI" id="CHEBI:33019"/>
        <dbReference type="ChEBI" id="CHEBI:57464"/>
        <dbReference type="ChEBI" id="CHEBI:61314"/>
        <dbReference type="EC" id="3.6.1.66"/>
    </reaction>
</comment>
<feature type="binding site" evidence="7">
    <location>
        <position position="73"/>
    </location>
    <ligand>
        <name>substrate</name>
    </ligand>
</feature>
<reference evidence="9 10" key="1">
    <citation type="submission" date="2024-01" db="EMBL/GenBank/DDBJ databases">
        <title>Hyphobacterium bacterium isolated from marine sediment.</title>
        <authorList>
            <person name="Zhao S."/>
        </authorList>
    </citation>
    <scope>NUCLEOTIDE SEQUENCE [LARGE SCALE GENOMIC DNA]</scope>
    <source>
        <strain evidence="9 10">Y60-23</strain>
    </source>
</reference>
<protein>
    <recommendedName>
        <fullName evidence="7">dITP/XTP pyrophosphatase</fullName>
        <ecNumber evidence="7">3.6.1.66</ecNumber>
    </recommendedName>
    <alternativeName>
        <fullName evidence="7">Non-canonical purine NTP pyrophosphatase</fullName>
    </alternativeName>
    <alternativeName>
        <fullName evidence="7">Non-standard purine NTP pyrophosphatase</fullName>
    </alternativeName>
    <alternativeName>
        <fullName evidence="7">Nucleoside-triphosphate diphosphatase</fullName>
    </alternativeName>
    <alternativeName>
        <fullName evidence="7">Nucleoside-triphosphate pyrophosphatase</fullName>
        <shortName evidence="7">NTPase</shortName>
    </alternativeName>
</protein>
<comment type="similarity">
    <text evidence="1 7 8">Belongs to the HAM1 NTPase family.</text>
</comment>
<keyword evidence="4 7" id="KW-0378">Hydrolase</keyword>
<feature type="binding site" evidence="7">
    <location>
        <begin position="183"/>
        <end position="184"/>
    </location>
    <ligand>
        <name>substrate</name>
    </ligand>
</feature>
<dbReference type="PANTHER" id="PTHR11067:SF9">
    <property type="entry name" value="INOSINE TRIPHOSPHATE PYROPHOSPHATASE"/>
    <property type="match status" value="1"/>
</dbReference>
<dbReference type="Gene3D" id="3.90.950.10">
    <property type="match status" value="1"/>
</dbReference>
<dbReference type="InterPro" id="IPR029001">
    <property type="entry name" value="ITPase-like_fam"/>
</dbReference>
<keyword evidence="3 7" id="KW-0547">Nucleotide-binding</keyword>
<evidence type="ECO:0000313" key="9">
    <source>
        <dbReference type="EMBL" id="MEE2565416.1"/>
    </source>
</evidence>
<keyword evidence="5 7" id="KW-0460">Magnesium</keyword>
<evidence type="ECO:0000256" key="4">
    <source>
        <dbReference type="ARBA" id="ARBA00022801"/>
    </source>
</evidence>
<evidence type="ECO:0000256" key="5">
    <source>
        <dbReference type="ARBA" id="ARBA00022842"/>
    </source>
</evidence>
<evidence type="ECO:0000256" key="6">
    <source>
        <dbReference type="ARBA" id="ARBA00023080"/>
    </source>
</evidence>
<comment type="catalytic activity">
    <reaction evidence="7">
        <text>dITP + H2O = dIMP + diphosphate + H(+)</text>
        <dbReference type="Rhea" id="RHEA:28342"/>
        <dbReference type="ChEBI" id="CHEBI:15377"/>
        <dbReference type="ChEBI" id="CHEBI:15378"/>
        <dbReference type="ChEBI" id="CHEBI:33019"/>
        <dbReference type="ChEBI" id="CHEBI:61194"/>
        <dbReference type="ChEBI" id="CHEBI:61382"/>
        <dbReference type="EC" id="3.6.1.66"/>
    </reaction>
</comment>
<comment type="catalytic activity">
    <reaction evidence="7">
        <text>ITP + H2O = IMP + diphosphate + H(+)</text>
        <dbReference type="Rhea" id="RHEA:29399"/>
        <dbReference type="ChEBI" id="CHEBI:15377"/>
        <dbReference type="ChEBI" id="CHEBI:15378"/>
        <dbReference type="ChEBI" id="CHEBI:33019"/>
        <dbReference type="ChEBI" id="CHEBI:58053"/>
        <dbReference type="ChEBI" id="CHEBI:61402"/>
        <dbReference type="EC" id="3.6.1.66"/>
    </reaction>
</comment>
<dbReference type="PANTHER" id="PTHR11067">
    <property type="entry name" value="INOSINE TRIPHOSPHATE PYROPHOSPHATASE/HAM1 PROTEIN"/>
    <property type="match status" value="1"/>
</dbReference>
<evidence type="ECO:0000313" key="10">
    <source>
        <dbReference type="Proteomes" id="UP001310692"/>
    </source>
</evidence>
<dbReference type="RefSeq" id="WP_330194952.1">
    <property type="nucleotide sequence ID" value="NZ_JAZDRO010000001.1"/>
</dbReference>
<keyword evidence="2 7" id="KW-0479">Metal-binding</keyword>
<dbReference type="InterPro" id="IPR002637">
    <property type="entry name" value="RdgB/HAM1"/>
</dbReference>
<feature type="active site" description="Proton acceptor" evidence="7">
    <location>
        <position position="72"/>
    </location>
</feature>
<evidence type="ECO:0000256" key="7">
    <source>
        <dbReference type="HAMAP-Rule" id="MF_01405"/>
    </source>
</evidence>
<gene>
    <name evidence="9" type="primary">rdgB</name>
    <name evidence="9" type="ORF">V0U35_01890</name>
</gene>
<dbReference type="EMBL" id="JAZDRO010000001">
    <property type="protein sequence ID" value="MEE2565416.1"/>
    <property type="molecule type" value="Genomic_DNA"/>
</dbReference>